<dbReference type="PANTHER" id="PTHR33164:SF43">
    <property type="entry name" value="HTH-TYPE TRANSCRIPTIONAL REPRESSOR YETL"/>
    <property type="match status" value="1"/>
</dbReference>
<dbReference type="InterPro" id="IPR023187">
    <property type="entry name" value="Tscrpt_reg_MarR-type_CS"/>
</dbReference>
<dbReference type="PROSITE" id="PS01117">
    <property type="entry name" value="HTH_MARR_1"/>
    <property type="match status" value="1"/>
</dbReference>
<dbReference type="RefSeq" id="WP_322409990.1">
    <property type="nucleotide sequence ID" value="NZ_CP139779.1"/>
</dbReference>
<dbReference type="InterPro" id="IPR036388">
    <property type="entry name" value="WH-like_DNA-bd_sf"/>
</dbReference>
<dbReference type="Gene3D" id="1.10.10.10">
    <property type="entry name" value="Winged helix-like DNA-binding domain superfamily/Winged helix DNA-binding domain"/>
    <property type="match status" value="1"/>
</dbReference>
<keyword evidence="1" id="KW-0805">Transcription regulation</keyword>
<dbReference type="SUPFAM" id="SSF46785">
    <property type="entry name" value="Winged helix' DNA-binding domain"/>
    <property type="match status" value="1"/>
</dbReference>
<evidence type="ECO:0000256" key="3">
    <source>
        <dbReference type="ARBA" id="ARBA00023163"/>
    </source>
</evidence>
<dbReference type="InterPro" id="IPR039422">
    <property type="entry name" value="MarR/SlyA-like"/>
</dbReference>
<organism evidence="5 6">
    <name type="scientific">Microbacterium invictum</name>
    <dbReference type="NCBI Taxonomy" id="515415"/>
    <lineage>
        <taxon>Bacteria</taxon>
        <taxon>Bacillati</taxon>
        <taxon>Actinomycetota</taxon>
        <taxon>Actinomycetes</taxon>
        <taxon>Micrococcales</taxon>
        <taxon>Microbacteriaceae</taxon>
        <taxon>Microbacterium</taxon>
    </lineage>
</organism>
<keyword evidence="2" id="KW-0238">DNA-binding</keyword>
<proteinExistence type="predicted"/>
<accession>A0ABZ0V8B6</accession>
<sequence>MTDALRILDGVMRLADLVQRDMAEPFAGTSLTMSRAAVLWVLQSAGPSTQHSLATALEVSPRNITGLVDALEVSGHVTRSPHPTDRRATLVALTDLGQDVMQQMVAQREQMAGELVAELGAAEKEALASGLEALANRYETMLAAARESEDAP</sequence>
<name>A0ABZ0V8B6_9MICO</name>
<dbReference type="PROSITE" id="PS50995">
    <property type="entry name" value="HTH_MARR_2"/>
    <property type="match status" value="1"/>
</dbReference>
<dbReference type="Proteomes" id="UP001324533">
    <property type="component" value="Chromosome"/>
</dbReference>
<dbReference type="InterPro" id="IPR036390">
    <property type="entry name" value="WH_DNA-bd_sf"/>
</dbReference>
<evidence type="ECO:0000259" key="4">
    <source>
        <dbReference type="PROSITE" id="PS50995"/>
    </source>
</evidence>
<evidence type="ECO:0000256" key="1">
    <source>
        <dbReference type="ARBA" id="ARBA00023015"/>
    </source>
</evidence>
<evidence type="ECO:0000313" key="5">
    <source>
        <dbReference type="EMBL" id="WQB69863.1"/>
    </source>
</evidence>
<evidence type="ECO:0000256" key="2">
    <source>
        <dbReference type="ARBA" id="ARBA00023125"/>
    </source>
</evidence>
<dbReference type="PRINTS" id="PR00598">
    <property type="entry name" value="HTHMARR"/>
</dbReference>
<evidence type="ECO:0000313" key="6">
    <source>
        <dbReference type="Proteomes" id="UP001324533"/>
    </source>
</evidence>
<feature type="domain" description="HTH marR-type" evidence="4">
    <location>
        <begin position="1"/>
        <end position="136"/>
    </location>
</feature>
<dbReference type="InterPro" id="IPR000835">
    <property type="entry name" value="HTH_MarR-typ"/>
</dbReference>
<dbReference type="Pfam" id="PF01047">
    <property type="entry name" value="MarR"/>
    <property type="match status" value="1"/>
</dbReference>
<dbReference type="PANTHER" id="PTHR33164">
    <property type="entry name" value="TRANSCRIPTIONAL REGULATOR, MARR FAMILY"/>
    <property type="match status" value="1"/>
</dbReference>
<reference evidence="5 6" key="1">
    <citation type="submission" date="2023-06" db="EMBL/GenBank/DDBJ databases">
        <title>Rock-solubilizing bacteria, Microbacterium invictum, promotes re-establishment of vegetation in rocky wasteland by accelerating rock bio-weathering and reshaping soil bacterial community.</title>
        <authorList>
            <person name="Liu C."/>
        </authorList>
    </citation>
    <scope>NUCLEOTIDE SEQUENCE [LARGE SCALE GENOMIC DNA]</scope>
    <source>
        <strain evidence="5 6">X-18</strain>
    </source>
</reference>
<keyword evidence="3" id="KW-0804">Transcription</keyword>
<keyword evidence="6" id="KW-1185">Reference proteome</keyword>
<dbReference type="EMBL" id="CP139779">
    <property type="protein sequence ID" value="WQB69863.1"/>
    <property type="molecule type" value="Genomic_DNA"/>
</dbReference>
<gene>
    <name evidence="5" type="ORF">T9R20_14355</name>
</gene>
<dbReference type="SMART" id="SM00347">
    <property type="entry name" value="HTH_MARR"/>
    <property type="match status" value="1"/>
</dbReference>
<protein>
    <submittedName>
        <fullName evidence="5">MarR family transcriptional regulator</fullName>
    </submittedName>
</protein>